<dbReference type="Pfam" id="PF00271">
    <property type="entry name" value="Helicase_C"/>
    <property type="match status" value="1"/>
</dbReference>
<feature type="domain" description="Helicase C-terminal" evidence="4">
    <location>
        <begin position="655"/>
        <end position="821"/>
    </location>
</feature>
<dbReference type="SMART" id="SM00490">
    <property type="entry name" value="HELICc"/>
    <property type="match status" value="1"/>
</dbReference>
<dbReference type="InterPro" id="IPR050496">
    <property type="entry name" value="SNF2_RAD54_helicase_repair"/>
</dbReference>
<feature type="region of interest" description="Disordered" evidence="2">
    <location>
        <begin position="428"/>
        <end position="451"/>
    </location>
</feature>
<dbReference type="Pfam" id="PF00176">
    <property type="entry name" value="SNF2-rel_dom"/>
    <property type="match status" value="1"/>
</dbReference>
<sequence length="863" mass="97113">MIWPSESEPGVAHEIGKLLDGISPAGGAQSWLDEGQRASLAALRDRLCEGGKIGSKPGAILADEVGMGKTRIAVALALAVIRAGGRIAVVVPPGLIHQWKREFQEVFSRVGETADRLQIVRRIDDLLAQSNSSLGKASVVLLPHGLLNFRMGDGANTEARVNAYMAILNSRHNFRRDLLTDDERKTLRGLAESLRRTTAPPRQDLGVGRNERRTFISFLLSRLGCFDLLVIDEAHKNKRNDDAPDRKGENNLTQLLERLERTSPKRLCLTATPFELEAKNWAQILKRAGATDEEARVISDAASTFLNSLKAVQFAPIHDRAEQFKKDSTDFKDRLCPWLIRRRKAVSGDDSVIARYVRDHGRNYRDHDITVKAEISGAVWPRAVMAVEALSMMPATDVRKQKWLRLALARGFSLSAAVDAISGGEIGDWSRTDQESREDQTEPAVAADQKDRRRARAEYWLKAMAPAGKAPYSHPTLVAAVTEIERIATHGDSPEKVLVFGRFTEALKNLADLLNARELIRRLMIFKHDRDAPASKWVWPGRVLPDTGNFQAAFHAALKMEDMVRLLGGNDYVSLVKLVEDQYDKHRSLREKDFRAIREFAKESSDPALRSFSDQEDRFPALASALIEILDEHRAHGVETQLDKVWKEFKRDLRQLEEDADKVEDRKLADRVSVGQEEYADGAEARELAEDISFALHEYQGRSGRFARILDGGTKASARQHLQSAFNRRSSWPMVLVAQSLVGREGLNLHKACRTVVLFQPEWNPGVVEQQIGRVDRMGSLWEEMVKQDPSNKTIRIRVLPVMFRGTYDEHNWKVLMARWDDYRAQMSGEVFAVNCNDDPELSNLKEMVNKSAPDFTPPSIVR</sequence>
<dbReference type="PANTHER" id="PTHR45629">
    <property type="entry name" value="SNF2/RAD54 FAMILY MEMBER"/>
    <property type="match status" value="1"/>
</dbReference>
<organism evidence="5 6">
    <name type="scientific">Tabrizicola piscis</name>
    <dbReference type="NCBI Taxonomy" id="2494374"/>
    <lineage>
        <taxon>Bacteria</taxon>
        <taxon>Pseudomonadati</taxon>
        <taxon>Pseudomonadota</taxon>
        <taxon>Alphaproteobacteria</taxon>
        <taxon>Rhodobacterales</taxon>
        <taxon>Paracoccaceae</taxon>
        <taxon>Tabrizicola</taxon>
    </lineage>
</organism>
<dbReference type="InterPro" id="IPR038718">
    <property type="entry name" value="SNF2-like_sf"/>
</dbReference>
<dbReference type="EMBL" id="CP034328">
    <property type="protein sequence ID" value="AZL58323.1"/>
    <property type="molecule type" value="Genomic_DNA"/>
</dbReference>
<dbReference type="InterPro" id="IPR027417">
    <property type="entry name" value="P-loop_NTPase"/>
</dbReference>
<dbReference type="InterPro" id="IPR000330">
    <property type="entry name" value="SNF2_N"/>
</dbReference>
<dbReference type="PROSITE" id="PS51194">
    <property type="entry name" value="HELICASE_CTER"/>
    <property type="match status" value="1"/>
</dbReference>
<feature type="domain" description="Helicase ATP-binding" evidence="3">
    <location>
        <begin position="50"/>
        <end position="291"/>
    </location>
</feature>
<dbReference type="OrthoDB" id="9814088at2"/>
<dbReference type="AlphaFoldDB" id="A0A3S8U3X6"/>
<evidence type="ECO:0000259" key="3">
    <source>
        <dbReference type="PROSITE" id="PS51192"/>
    </source>
</evidence>
<dbReference type="KEGG" id="taw:EI545_05400"/>
<dbReference type="InterPro" id="IPR014001">
    <property type="entry name" value="Helicase_ATP-bd"/>
</dbReference>
<reference evidence="5 6" key="1">
    <citation type="submission" date="2018-12" db="EMBL/GenBank/DDBJ databases">
        <title>Complete genome sequencing of Tabrizicola sp. K13M18.</title>
        <authorList>
            <person name="Bae J.-W."/>
        </authorList>
    </citation>
    <scope>NUCLEOTIDE SEQUENCE [LARGE SCALE GENOMIC DNA]</scope>
    <source>
        <strain evidence="5 6">K13M18</strain>
    </source>
</reference>
<evidence type="ECO:0000256" key="2">
    <source>
        <dbReference type="SAM" id="MobiDB-lite"/>
    </source>
</evidence>
<name>A0A3S8U3X6_9RHOB</name>
<evidence type="ECO:0008006" key="7">
    <source>
        <dbReference type="Google" id="ProtNLM"/>
    </source>
</evidence>
<dbReference type="PROSITE" id="PS51192">
    <property type="entry name" value="HELICASE_ATP_BIND_1"/>
    <property type="match status" value="1"/>
</dbReference>
<dbReference type="GO" id="GO:0004386">
    <property type="term" value="F:helicase activity"/>
    <property type="evidence" value="ECO:0007669"/>
    <property type="project" value="UniProtKB-KW"/>
</dbReference>
<evidence type="ECO:0000256" key="1">
    <source>
        <dbReference type="ARBA" id="ARBA00022801"/>
    </source>
</evidence>
<dbReference type="RefSeq" id="WP_125324524.1">
    <property type="nucleotide sequence ID" value="NZ_CP034328.1"/>
</dbReference>
<evidence type="ECO:0000259" key="4">
    <source>
        <dbReference type="PROSITE" id="PS51194"/>
    </source>
</evidence>
<evidence type="ECO:0000313" key="6">
    <source>
        <dbReference type="Proteomes" id="UP000282002"/>
    </source>
</evidence>
<keyword evidence="6" id="KW-1185">Reference proteome</keyword>
<accession>A0A3S8U3X6</accession>
<keyword evidence="1" id="KW-0378">Hydrolase</keyword>
<dbReference type="SUPFAM" id="SSF52540">
    <property type="entry name" value="P-loop containing nucleoside triphosphate hydrolases"/>
    <property type="match status" value="2"/>
</dbReference>
<dbReference type="CDD" id="cd18793">
    <property type="entry name" value="SF2_C_SNF"/>
    <property type="match status" value="1"/>
</dbReference>
<dbReference type="GO" id="GO:0005524">
    <property type="term" value="F:ATP binding"/>
    <property type="evidence" value="ECO:0007669"/>
    <property type="project" value="InterPro"/>
</dbReference>
<protein>
    <recommendedName>
        <fullName evidence="7">DEAD/DEAH box helicase</fullName>
    </recommendedName>
</protein>
<gene>
    <name evidence="5" type="ORF">EI545_05400</name>
</gene>
<dbReference type="Proteomes" id="UP000282002">
    <property type="component" value="Chromosome"/>
</dbReference>
<proteinExistence type="predicted"/>
<dbReference type="SMART" id="SM00487">
    <property type="entry name" value="DEXDc"/>
    <property type="match status" value="1"/>
</dbReference>
<evidence type="ECO:0000313" key="5">
    <source>
        <dbReference type="EMBL" id="AZL58323.1"/>
    </source>
</evidence>
<dbReference type="Gene3D" id="3.40.50.10810">
    <property type="entry name" value="Tandem AAA-ATPase domain"/>
    <property type="match status" value="1"/>
</dbReference>
<dbReference type="PANTHER" id="PTHR45629:SF7">
    <property type="entry name" value="DNA EXCISION REPAIR PROTEIN ERCC-6-RELATED"/>
    <property type="match status" value="1"/>
</dbReference>
<dbReference type="Gene3D" id="3.40.50.300">
    <property type="entry name" value="P-loop containing nucleotide triphosphate hydrolases"/>
    <property type="match status" value="1"/>
</dbReference>
<dbReference type="InterPro" id="IPR001650">
    <property type="entry name" value="Helicase_C-like"/>
</dbReference>
<dbReference type="InterPro" id="IPR049730">
    <property type="entry name" value="SNF2/RAD54-like_C"/>
</dbReference>
<feature type="compositionally biased region" description="Basic and acidic residues" evidence="2">
    <location>
        <begin position="428"/>
        <end position="440"/>
    </location>
</feature>
<dbReference type="GO" id="GO:0016787">
    <property type="term" value="F:hydrolase activity"/>
    <property type="evidence" value="ECO:0007669"/>
    <property type="project" value="UniProtKB-KW"/>
</dbReference>